<evidence type="ECO:0000256" key="1">
    <source>
        <dbReference type="SAM" id="MobiDB-lite"/>
    </source>
</evidence>
<gene>
    <name evidence="2" type="ORF">BDY21DRAFT_374823</name>
</gene>
<accession>A0A6A6NQC9</accession>
<feature type="compositionally biased region" description="Acidic residues" evidence="1">
    <location>
        <begin position="266"/>
        <end position="284"/>
    </location>
</feature>
<keyword evidence="3" id="KW-1185">Reference proteome</keyword>
<dbReference type="OrthoDB" id="5367448at2759"/>
<dbReference type="EMBL" id="MU001697">
    <property type="protein sequence ID" value="KAF2453503.1"/>
    <property type="molecule type" value="Genomic_DNA"/>
</dbReference>
<name>A0A6A6NQC9_9PEZI</name>
<feature type="region of interest" description="Disordered" evidence="1">
    <location>
        <begin position="251"/>
        <end position="301"/>
    </location>
</feature>
<organism evidence="2 3">
    <name type="scientific">Lineolata rhizophorae</name>
    <dbReference type="NCBI Taxonomy" id="578093"/>
    <lineage>
        <taxon>Eukaryota</taxon>
        <taxon>Fungi</taxon>
        <taxon>Dikarya</taxon>
        <taxon>Ascomycota</taxon>
        <taxon>Pezizomycotina</taxon>
        <taxon>Dothideomycetes</taxon>
        <taxon>Dothideomycetes incertae sedis</taxon>
        <taxon>Lineolatales</taxon>
        <taxon>Lineolataceae</taxon>
        <taxon>Lineolata</taxon>
    </lineage>
</organism>
<proteinExistence type="predicted"/>
<protein>
    <recommendedName>
        <fullName evidence="4">RRM domain-containing protein</fullName>
    </recommendedName>
</protein>
<dbReference type="AlphaFoldDB" id="A0A6A6NQC9"/>
<evidence type="ECO:0000313" key="3">
    <source>
        <dbReference type="Proteomes" id="UP000799766"/>
    </source>
</evidence>
<dbReference type="Proteomes" id="UP000799766">
    <property type="component" value="Unassembled WGS sequence"/>
</dbReference>
<reference evidence="2" key="1">
    <citation type="journal article" date="2020" name="Stud. Mycol.">
        <title>101 Dothideomycetes genomes: a test case for predicting lifestyles and emergence of pathogens.</title>
        <authorList>
            <person name="Haridas S."/>
            <person name="Albert R."/>
            <person name="Binder M."/>
            <person name="Bloem J."/>
            <person name="Labutti K."/>
            <person name="Salamov A."/>
            <person name="Andreopoulos B."/>
            <person name="Baker S."/>
            <person name="Barry K."/>
            <person name="Bills G."/>
            <person name="Bluhm B."/>
            <person name="Cannon C."/>
            <person name="Castanera R."/>
            <person name="Culley D."/>
            <person name="Daum C."/>
            <person name="Ezra D."/>
            <person name="Gonzalez J."/>
            <person name="Henrissat B."/>
            <person name="Kuo A."/>
            <person name="Liang C."/>
            <person name="Lipzen A."/>
            <person name="Lutzoni F."/>
            <person name="Magnuson J."/>
            <person name="Mondo S."/>
            <person name="Nolan M."/>
            <person name="Ohm R."/>
            <person name="Pangilinan J."/>
            <person name="Park H.-J."/>
            <person name="Ramirez L."/>
            <person name="Alfaro M."/>
            <person name="Sun H."/>
            <person name="Tritt A."/>
            <person name="Yoshinaga Y."/>
            <person name="Zwiers L.-H."/>
            <person name="Turgeon B."/>
            <person name="Goodwin S."/>
            <person name="Spatafora J."/>
            <person name="Crous P."/>
            <person name="Grigoriev I."/>
        </authorList>
    </citation>
    <scope>NUCLEOTIDE SEQUENCE</scope>
    <source>
        <strain evidence="2">ATCC 16933</strain>
    </source>
</reference>
<sequence>MASSSSAAAAAAGTAASRLARATATTTAAAAAPTKKLAVANAVHVRVTPAPAGLAESRQVLRVLQRFGEVVMFKNLRYQAENPVPNASLAIFRDDDAAENLLRASPLRFSLEPVTAPSSSASASSSPAPSSSSSAADLDPDLELDSDPEFSAALSSLRYPPDANPSTEPAPSSRPRNAEEMTRPSRLLNNRTELRPGMREEFRWPMAAVRRRKDKDKVVAPWDVLSGKSGGHGFGLGTAEARGPVVRDVESLGSVGEESGTRSSEGWEEEDGATLDPAEAEAEAEVGAGPAPTPAPTPGLRTFHLHARHSLKNHQDWIEHSRFWWHFQPHAGSAPQQDLARQVPTPGLSDVAALRKGSRGQQCPPARVRAQEAGRIRARMSLAEMWDEGERRRRQGREG</sequence>
<evidence type="ECO:0000313" key="2">
    <source>
        <dbReference type="EMBL" id="KAF2453503.1"/>
    </source>
</evidence>
<feature type="region of interest" description="Disordered" evidence="1">
    <location>
        <begin position="114"/>
        <end position="194"/>
    </location>
</feature>
<feature type="compositionally biased region" description="Acidic residues" evidence="1">
    <location>
        <begin position="138"/>
        <end position="148"/>
    </location>
</feature>
<feature type="compositionally biased region" description="Low complexity" evidence="1">
    <location>
        <begin position="116"/>
        <end position="137"/>
    </location>
</feature>
<evidence type="ECO:0008006" key="4">
    <source>
        <dbReference type="Google" id="ProtNLM"/>
    </source>
</evidence>